<accession>A0A2Z2KVL0</accession>
<evidence type="ECO:0000313" key="2">
    <source>
        <dbReference type="Proteomes" id="UP000249890"/>
    </source>
</evidence>
<keyword evidence="2" id="KW-1185">Reference proteome</keyword>
<protein>
    <recommendedName>
        <fullName evidence="3">Helix-turn-helix domain containing protein</fullName>
    </recommendedName>
</protein>
<sequence length="65" mass="7600">MKRRAKQTGLYIACEELNFFWSKGELDYFEFLWKQGVSIGEIAKDLERNYAEVALLVIDRGVVLQ</sequence>
<dbReference type="AlphaFoldDB" id="A0A2Z2KVL0"/>
<reference evidence="1 2" key="1">
    <citation type="submission" date="2017-06" db="EMBL/GenBank/DDBJ databases">
        <title>Complete genome sequence of Paenibacillus donghaensis KCTC 13049T isolated from East Sea sediment, South Korea.</title>
        <authorList>
            <person name="Jung B.K."/>
            <person name="Hong S.-J."/>
            <person name="Shin J.-H."/>
        </authorList>
    </citation>
    <scope>NUCLEOTIDE SEQUENCE [LARGE SCALE GENOMIC DNA]</scope>
    <source>
        <strain evidence="1 2">KCTC 13049</strain>
    </source>
</reference>
<evidence type="ECO:0000313" key="1">
    <source>
        <dbReference type="EMBL" id="ASA26342.1"/>
    </source>
</evidence>
<dbReference type="Proteomes" id="UP000249890">
    <property type="component" value="Chromosome"/>
</dbReference>
<gene>
    <name evidence="1" type="ORF">B9T62_15345</name>
</gene>
<evidence type="ECO:0008006" key="3">
    <source>
        <dbReference type="Google" id="ProtNLM"/>
    </source>
</evidence>
<proteinExistence type="predicted"/>
<name>A0A2Z2KVL0_9BACL</name>
<organism evidence="1 2">
    <name type="scientific">Paenibacillus donghaensis</name>
    <dbReference type="NCBI Taxonomy" id="414771"/>
    <lineage>
        <taxon>Bacteria</taxon>
        <taxon>Bacillati</taxon>
        <taxon>Bacillota</taxon>
        <taxon>Bacilli</taxon>
        <taxon>Bacillales</taxon>
        <taxon>Paenibacillaceae</taxon>
        <taxon>Paenibacillus</taxon>
    </lineage>
</organism>
<dbReference type="OrthoDB" id="2455520at2"/>
<dbReference type="EMBL" id="CP021780">
    <property type="protein sequence ID" value="ASA26342.1"/>
    <property type="molecule type" value="Genomic_DNA"/>
</dbReference>
<dbReference type="KEGG" id="pdh:B9T62_15345"/>